<dbReference type="RefSeq" id="WP_008152024.1">
    <property type="nucleotide sequence ID" value="NZ_VVZB01000019.1"/>
</dbReference>
<name>A0A5M5ZPC5_9BACT</name>
<dbReference type="EMBL" id="VVZB01000019">
    <property type="protein sequence ID" value="KAA5379565.1"/>
    <property type="molecule type" value="Genomic_DNA"/>
</dbReference>
<comment type="caution">
    <text evidence="2">The sequence shown here is derived from an EMBL/GenBank/DDBJ whole genome shotgun (WGS) entry which is preliminary data.</text>
</comment>
<accession>A0A5M5ZPC5</accession>
<sequence length="74" mass="8409">MIEEIRQGDKVVLSSEDGFSVPMIFNNICGKNFSGEKYRNYVKYVVYDSMGLKPGIVSYYRDGVLYKSGTIPKL</sequence>
<dbReference type="AlphaFoldDB" id="A0A5M5ZPC5"/>
<dbReference type="GeneID" id="93406775"/>
<proteinExistence type="predicted"/>
<evidence type="ECO:0000313" key="2">
    <source>
        <dbReference type="EMBL" id="KAA5379565.1"/>
    </source>
</evidence>
<evidence type="ECO:0000313" key="3">
    <source>
        <dbReference type="Proteomes" id="UP000347681"/>
    </source>
</evidence>
<reference evidence="2 3" key="1">
    <citation type="journal article" date="2019" name="Nat. Med.">
        <title>A library of human gut bacterial isolates paired with longitudinal multiomics data enables mechanistic microbiome research.</title>
        <authorList>
            <person name="Poyet M."/>
            <person name="Groussin M."/>
            <person name="Gibbons S.M."/>
            <person name="Avila-Pacheco J."/>
            <person name="Jiang X."/>
            <person name="Kearney S.M."/>
            <person name="Perrotta A.R."/>
            <person name="Berdy B."/>
            <person name="Zhao S."/>
            <person name="Lieberman T.D."/>
            <person name="Swanson P.K."/>
            <person name="Smith M."/>
            <person name="Roesemann S."/>
            <person name="Alexander J.E."/>
            <person name="Rich S.A."/>
            <person name="Livny J."/>
            <person name="Vlamakis H."/>
            <person name="Clish C."/>
            <person name="Bullock K."/>
            <person name="Deik A."/>
            <person name="Scott J."/>
            <person name="Pierce K.A."/>
            <person name="Xavier R.J."/>
            <person name="Alm E.J."/>
        </authorList>
    </citation>
    <scope>NUCLEOTIDE SEQUENCE [LARGE SCALE GENOMIC DNA]</scope>
    <source>
        <strain evidence="2 3">BIOML-A5</strain>
    </source>
</reference>
<dbReference type="Proteomes" id="UP000347681">
    <property type="component" value="Unassembled WGS sequence"/>
</dbReference>
<protein>
    <recommendedName>
        <fullName evidence="1">DUF7688 domain-containing protein</fullName>
    </recommendedName>
</protein>
<gene>
    <name evidence="2" type="ORF">F2Y61_20455</name>
</gene>
<evidence type="ECO:0000259" key="1">
    <source>
        <dbReference type="Pfam" id="PF24737"/>
    </source>
</evidence>
<dbReference type="InterPro" id="IPR056105">
    <property type="entry name" value="DUF7688"/>
</dbReference>
<dbReference type="Pfam" id="PF24737">
    <property type="entry name" value="DUF7688"/>
    <property type="match status" value="1"/>
</dbReference>
<feature type="domain" description="DUF7688" evidence="1">
    <location>
        <begin position="3"/>
        <end position="72"/>
    </location>
</feature>
<organism evidence="2 3">
    <name type="scientific">Phocaeicola dorei</name>
    <dbReference type="NCBI Taxonomy" id="357276"/>
    <lineage>
        <taxon>Bacteria</taxon>
        <taxon>Pseudomonadati</taxon>
        <taxon>Bacteroidota</taxon>
        <taxon>Bacteroidia</taxon>
        <taxon>Bacteroidales</taxon>
        <taxon>Bacteroidaceae</taxon>
        <taxon>Phocaeicola</taxon>
    </lineage>
</organism>